<name>J3LIG8_ORYBR</name>
<evidence type="ECO:0000313" key="3">
    <source>
        <dbReference type="Proteomes" id="UP000006038"/>
    </source>
</evidence>
<dbReference type="EnsemblPlants" id="OB02G44350.1">
    <property type="protein sequence ID" value="OB02G44350.1"/>
    <property type="gene ID" value="OB02G44350"/>
</dbReference>
<reference evidence="2" key="1">
    <citation type="submission" date="2013-04" db="UniProtKB">
        <authorList>
            <consortium name="EnsemblPlants"/>
        </authorList>
    </citation>
    <scope>IDENTIFICATION</scope>
</reference>
<sequence length="60" mass="7123">MRWFSYLRAERRLEATPELLEAPRRRRSAAVQRRGEEKERESDLGEANRTIEKFCCVAVV</sequence>
<feature type="region of interest" description="Disordered" evidence="1">
    <location>
        <begin position="24"/>
        <end position="45"/>
    </location>
</feature>
<organism evidence="2">
    <name type="scientific">Oryza brachyantha</name>
    <name type="common">malo sina</name>
    <dbReference type="NCBI Taxonomy" id="4533"/>
    <lineage>
        <taxon>Eukaryota</taxon>
        <taxon>Viridiplantae</taxon>
        <taxon>Streptophyta</taxon>
        <taxon>Embryophyta</taxon>
        <taxon>Tracheophyta</taxon>
        <taxon>Spermatophyta</taxon>
        <taxon>Magnoliopsida</taxon>
        <taxon>Liliopsida</taxon>
        <taxon>Poales</taxon>
        <taxon>Poaceae</taxon>
        <taxon>BOP clade</taxon>
        <taxon>Oryzoideae</taxon>
        <taxon>Oryzeae</taxon>
        <taxon>Oryzinae</taxon>
        <taxon>Oryza</taxon>
    </lineage>
</organism>
<dbReference type="Proteomes" id="UP000006038">
    <property type="component" value="Unassembled WGS sequence"/>
</dbReference>
<keyword evidence="3" id="KW-1185">Reference proteome</keyword>
<feature type="compositionally biased region" description="Basic and acidic residues" evidence="1">
    <location>
        <begin position="33"/>
        <end position="43"/>
    </location>
</feature>
<protein>
    <submittedName>
        <fullName evidence="2">Uncharacterized protein</fullName>
    </submittedName>
</protein>
<accession>J3LIG8</accession>
<dbReference type="HOGENOM" id="CLU_2945404_0_0_1"/>
<proteinExistence type="predicted"/>
<dbReference type="AlphaFoldDB" id="J3LIG8"/>
<evidence type="ECO:0000313" key="2">
    <source>
        <dbReference type="EnsemblPlants" id="OB02G44350.1"/>
    </source>
</evidence>
<evidence type="ECO:0000256" key="1">
    <source>
        <dbReference type="SAM" id="MobiDB-lite"/>
    </source>
</evidence>
<dbReference type="Gramene" id="OB02G44350.1">
    <property type="protein sequence ID" value="OB02G44350.1"/>
    <property type="gene ID" value="OB02G44350"/>
</dbReference>